<dbReference type="Pfam" id="PF02894">
    <property type="entry name" value="GFO_IDH_MocA_C"/>
    <property type="match status" value="1"/>
</dbReference>
<comment type="similarity">
    <text evidence="1">Belongs to the Gfo/Idh/MocA family.</text>
</comment>
<dbReference type="Gene3D" id="3.40.50.720">
    <property type="entry name" value="NAD(P)-binding Rossmann-like Domain"/>
    <property type="match status" value="1"/>
</dbReference>
<dbReference type="GO" id="GO:0000166">
    <property type="term" value="F:nucleotide binding"/>
    <property type="evidence" value="ECO:0007669"/>
    <property type="project" value="InterPro"/>
</dbReference>
<evidence type="ECO:0000256" key="1">
    <source>
        <dbReference type="ARBA" id="ARBA00010928"/>
    </source>
</evidence>
<keyword evidence="6" id="KW-1185">Reference proteome</keyword>
<feature type="domain" description="Gfo/Idh/MocA-like oxidoreductase N-terminal" evidence="3">
    <location>
        <begin position="40"/>
        <end position="154"/>
    </location>
</feature>
<dbReference type="EMBL" id="FNDW01000001">
    <property type="protein sequence ID" value="SDH59706.1"/>
    <property type="molecule type" value="Genomic_DNA"/>
</dbReference>
<keyword evidence="2" id="KW-0560">Oxidoreductase</keyword>
<dbReference type="PANTHER" id="PTHR43708">
    <property type="entry name" value="CONSERVED EXPRESSED OXIDOREDUCTASE (EUROFUNG)"/>
    <property type="match status" value="1"/>
</dbReference>
<evidence type="ECO:0000259" key="3">
    <source>
        <dbReference type="Pfam" id="PF01408"/>
    </source>
</evidence>
<reference evidence="6" key="1">
    <citation type="submission" date="2016-10" db="EMBL/GenBank/DDBJ databases">
        <authorList>
            <person name="Varghese N."/>
            <person name="Submissions S."/>
        </authorList>
    </citation>
    <scope>NUCLEOTIDE SEQUENCE [LARGE SCALE GENOMIC DNA]</scope>
    <source>
        <strain evidence="6">DSM 17071</strain>
    </source>
</reference>
<evidence type="ECO:0000313" key="6">
    <source>
        <dbReference type="Proteomes" id="UP000198869"/>
    </source>
</evidence>
<organism evidence="5 6">
    <name type="scientific">Chryseobacterium taeanense</name>
    <dbReference type="NCBI Taxonomy" id="311334"/>
    <lineage>
        <taxon>Bacteria</taxon>
        <taxon>Pseudomonadati</taxon>
        <taxon>Bacteroidota</taxon>
        <taxon>Flavobacteriia</taxon>
        <taxon>Flavobacteriales</taxon>
        <taxon>Weeksellaceae</taxon>
        <taxon>Chryseobacterium group</taxon>
        <taxon>Chryseobacterium</taxon>
    </lineage>
</organism>
<evidence type="ECO:0000259" key="4">
    <source>
        <dbReference type="Pfam" id="PF02894"/>
    </source>
</evidence>
<name>A0A1G8DPT8_9FLAO</name>
<protein>
    <submittedName>
        <fullName evidence="5">Predicted dehydrogenase</fullName>
    </submittedName>
</protein>
<dbReference type="Pfam" id="PF01408">
    <property type="entry name" value="GFO_IDH_MocA"/>
    <property type="match status" value="1"/>
</dbReference>
<dbReference type="SUPFAM" id="SSF51735">
    <property type="entry name" value="NAD(P)-binding Rossmann-fold domains"/>
    <property type="match status" value="1"/>
</dbReference>
<dbReference type="STRING" id="311334.SAMN05421846_101264"/>
<evidence type="ECO:0000313" key="5">
    <source>
        <dbReference type="EMBL" id="SDH59706.1"/>
    </source>
</evidence>
<dbReference type="InterPro" id="IPR004104">
    <property type="entry name" value="Gfo/Idh/MocA-like_OxRdtase_C"/>
</dbReference>
<dbReference type="AlphaFoldDB" id="A0A1G8DPT8"/>
<dbReference type="PANTHER" id="PTHR43708:SF5">
    <property type="entry name" value="CONSERVED EXPRESSED OXIDOREDUCTASE (EUROFUNG)-RELATED"/>
    <property type="match status" value="1"/>
</dbReference>
<sequence>MIFVIFKFSNEKYWLVFSEDIVAFINNFVKKIKIMQLVKTGLCAFGMSGKIFHAPFLKEHSGFFLSAIVERNKEESKEKYSDATIYRSVEEMLQNADIELVVVNTPVQTHFEYTKMALEAGKNVIVEKPFTVNVSEAEELVKLAEEKGLFLSVYQNRRFDRDYLQVQKIINEGKLGNIKEMEIRFDRFRTEASGKAHKENPDATGSGSLHDLGSHLIDQATQYFGLPEKLFADVFSMKGKDFANDYFEIILYYKNDVRVRLKSSVFTKEAHYAYAVHGDKGSFLQERSDDQENELAAGAIPEYGKDWVEPLQETDGILNFLNENKQTERILTSSESGNYMNYYQQIYEFIVFGYALPSPAGEIVRNMKIIDAAVESSKEGKVVYL</sequence>
<dbReference type="InterPro" id="IPR051317">
    <property type="entry name" value="Gfo/Idh/MocA_oxidoreduct"/>
</dbReference>
<gene>
    <name evidence="5" type="ORF">SAMN05421846_101264</name>
</gene>
<dbReference type="InterPro" id="IPR000683">
    <property type="entry name" value="Gfo/Idh/MocA-like_OxRdtase_N"/>
</dbReference>
<accession>A0A1G8DPT8</accession>
<dbReference type="Gene3D" id="3.30.360.10">
    <property type="entry name" value="Dihydrodipicolinate Reductase, domain 2"/>
    <property type="match status" value="1"/>
</dbReference>
<feature type="domain" description="Gfo/Idh/MocA-like oxidoreductase C-terminal" evidence="4">
    <location>
        <begin position="168"/>
        <end position="383"/>
    </location>
</feature>
<proteinExistence type="inferred from homology"/>
<dbReference type="InterPro" id="IPR036291">
    <property type="entry name" value="NAD(P)-bd_dom_sf"/>
</dbReference>
<evidence type="ECO:0000256" key="2">
    <source>
        <dbReference type="ARBA" id="ARBA00023002"/>
    </source>
</evidence>
<dbReference type="GO" id="GO:0016491">
    <property type="term" value="F:oxidoreductase activity"/>
    <property type="evidence" value="ECO:0007669"/>
    <property type="project" value="UniProtKB-KW"/>
</dbReference>
<dbReference type="Proteomes" id="UP000198869">
    <property type="component" value="Unassembled WGS sequence"/>
</dbReference>